<evidence type="ECO:0000256" key="4">
    <source>
        <dbReference type="ARBA" id="ARBA00022984"/>
    </source>
</evidence>
<keyword evidence="5 6" id="KW-0961">Cell wall biogenesis/degradation</keyword>
<evidence type="ECO:0000313" key="10">
    <source>
        <dbReference type="Proteomes" id="UP000195514"/>
    </source>
</evidence>
<feature type="active site" description="Nucleophile" evidence="6">
    <location>
        <position position="307"/>
    </location>
</feature>
<dbReference type="InterPro" id="IPR006311">
    <property type="entry name" value="TAT_signal"/>
</dbReference>
<dbReference type="GO" id="GO:0005576">
    <property type="term" value="C:extracellular region"/>
    <property type="evidence" value="ECO:0007669"/>
    <property type="project" value="TreeGrafter"/>
</dbReference>
<evidence type="ECO:0000256" key="1">
    <source>
        <dbReference type="ARBA" id="ARBA00004752"/>
    </source>
</evidence>
<comment type="pathway">
    <text evidence="1 6">Cell wall biogenesis; peptidoglycan biosynthesis.</text>
</comment>
<feature type="active site" description="Proton donor/acceptor" evidence="6">
    <location>
        <position position="291"/>
    </location>
</feature>
<keyword evidence="4 6" id="KW-0573">Peptidoglycan synthesis</keyword>
<evidence type="ECO:0000256" key="2">
    <source>
        <dbReference type="ARBA" id="ARBA00022679"/>
    </source>
</evidence>
<dbReference type="EMBL" id="LT859958">
    <property type="protein sequence ID" value="SMX54355.1"/>
    <property type="molecule type" value="Genomic_DNA"/>
</dbReference>
<dbReference type="Proteomes" id="UP000195514">
    <property type="component" value="Chromosome I"/>
</dbReference>
<dbReference type="UniPathway" id="UPA00219"/>
<organism evidence="9 10">
    <name type="scientific">Candidatus Brevifilum fermentans</name>
    <dbReference type="NCBI Taxonomy" id="1986204"/>
    <lineage>
        <taxon>Bacteria</taxon>
        <taxon>Bacillati</taxon>
        <taxon>Chloroflexota</taxon>
        <taxon>Anaerolineae</taxon>
        <taxon>Anaerolineales</taxon>
        <taxon>Anaerolineaceae</taxon>
        <taxon>Candidatus Brevifilum</taxon>
    </lineage>
</organism>
<keyword evidence="10" id="KW-1185">Reference proteome</keyword>
<dbReference type="GO" id="GO:0008360">
    <property type="term" value="P:regulation of cell shape"/>
    <property type="evidence" value="ECO:0007669"/>
    <property type="project" value="UniProtKB-UniRule"/>
</dbReference>
<dbReference type="InterPro" id="IPR038063">
    <property type="entry name" value="Transpep_catalytic_dom"/>
</dbReference>
<evidence type="ECO:0000259" key="8">
    <source>
        <dbReference type="PROSITE" id="PS52029"/>
    </source>
</evidence>
<keyword evidence="7" id="KW-0732">Signal</keyword>
<dbReference type="InterPro" id="IPR050979">
    <property type="entry name" value="LD-transpeptidase"/>
</dbReference>
<dbReference type="GO" id="GO:0071555">
    <property type="term" value="P:cell wall organization"/>
    <property type="evidence" value="ECO:0007669"/>
    <property type="project" value="UniProtKB-UniRule"/>
</dbReference>
<keyword evidence="3 6" id="KW-0133">Cell shape</keyword>
<feature type="chain" id="PRO_5012147719" description="L,D-TPase catalytic domain-containing protein" evidence="7">
    <location>
        <begin position="24"/>
        <end position="343"/>
    </location>
</feature>
<dbReference type="Pfam" id="PF03734">
    <property type="entry name" value="YkuD"/>
    <property type="match status" value="1"/>
</dbReference>
<evidence type="ECO:0000256" key="3">
    <source>
        <dbReference type="ARBA" id="ARBA00022960"/>
    </source>
</evidence>
<dbReference type="Gene3D" id="2.40.440.10">
    <property type="entry name" value="L,D-transpeptidase catalytic domain-like"/>
    <property type="match status" value="1"/>
</dbReference>
<dbReference type="SUPFAM" id="SSF141523">
    <property type="entry name" value="L,D-transpeptidase catalytic domain-like"/>
    <property type="match status" value="1"/>
</dbReference>
<dbReference type="OrthoDB" id="160089at2"/>
<feature type="domain" description="L,D-TPase catalytic" evidence="8">
    <location>
        <begin position="207"/>
        <end position="343"/>
    </location>
</feature>
<proteinExistence type="predicted"/>
<protein>
    <recommendedName>
        <fullName evidence="8">L,D-TPase catalytic domain-containing protein</fullName>
    </recommendedName>
</protein>
<reference evidence="10" key="1">
    <citation type="submission" date="2017-05" db="EMBL/GenBank/DDBJ databases">
        <authorList>
            <person name="Kirkegaard R."/>
            <person name="Mcilroy J S."/>
        </authorList>
    </citation>
    <scope>NUCLEOTIDE SEQUENCE [LARGE SCALE GENOMIC DNA]</scope>
</reference>
<evidence type="ECO:0000256" key="7">
    <source>
        <dbReference type="SAM" id="SignalP"/>
    </source>
</evidence>
<dbReference type="PROSITE" id="PS51318">
    <property type="entry name" value="TAT"/>
    <property type="match status" value="1"/>
</dbReference>
<dbReference type="KEGG" id="abat:CFX1CAM_1290"/>
<evidence type="ECO:0000313" key="9">
    <source>
        <dbReference type="EMBL" id="SMX54355.1"/>
    </source>
</evidence>
<dbReference type="RefSeq" id="WP_087862212.1">
    <property type="nucleotide sequence ID" value="NZ_LT859958.1"/>
</dbReference>
<sequence length="343" mass="39436">MPKKTLSRRKFLKLSALSLGALAFRPLEKLHQTQHPRLVRVSGVGNIKSVSIHKEPNEDSVILYQRAKDDLINVYDEIESKYGPEYNPIWYRVWGGYVHRKWLAEVKHVLNPLTDTIHEEGQLGEITVPYTRALLYSSRNGWDPVYRLYYQTLHWIRDIITGPDNRPWYQLEDQLNKVKYAIPAEHMRVMDDSEFDPISPDVPPGEKRIEISISRQLLTAYEGDQIVLQTKVSTGSLTPLQKTPTGKFVIDPKHPSKHMGNGQVTSDIYAYELVGVPWNCFFDWEGGIATHGTYWHNNYGTPMSRGCVNMRIHEAKWLYLWTTPHGGPHDRVVNGYGTSVTVI</sequence>
<dbReference type="PROSITE" id="PS52029">
    <property type="entry name" value="LD_TPASE"/>
    <property type="match status" value="1"/>
</dbReference>
<dbReference type="CDD" id="cd16913">
    <property type="entry name" value="YkuD_like"/>
    <property type="match status" value="1"/>
</dbReference>
<dbReference type="PANTHER" id="PTHR30582">
    <property type="entry name" value="L,D-TRANSPEPTIDASE"/>
    <property type="match status" value="1"/>
</dbReference>
<dbReference type="GO" id="GO:0018104">
    <property type="term" value="P:peptidoglycan-protein cross-linking"/>
    <property type="evidence" value="ECO:0007669"/>
    <property type="project" value="TreeGrafter"/>
</dbReference>
<gene>
    <name evidence="9" type="ORF">CFX1CAM_1290</name>
</gene>
<dbReference type="PANTHER" id="PTHR30582:SF2">
    <property type="entry name" value="L,D-TRANSPEPTIDASE YCIB-RELATED"/>
    <property type="match status" value="1"/>
</dbReference>
<dbReference type="AlphaFoldDB" id="A0A1Y6K3U6"/>
<dbReference type="GO" id="GO:0071972">
    <property type="term" value="F:peptidoglycan L,D-transpeptidase activity"/>
    <property type="evidence" value="ECO:0007669"/>
    <property type="project" value="TreeGrafter"/>
</dbReference>
<name>A0A1Y6K3U6_9CHLR</name>
<dbReference type="InterPro" id="IPR005490">
    <property type="entry name" value="LD_TPept_cat_dom"/>
</dbReference>
<keyword evidence="2" id="KW-0808">Transferase</keyword>
<evidence type="ECO:0000256" key="5">
    <source>
        <dbReference type="ARBA" id="ARBA00023316"/>
    </source>
</evidence>
<dbReference type="GO" id="GO:0016740">
    <property type="term" value="F:transferase activity"/>
    <property type="evidence" value="ECO:0007669"/>
    <property type="project" value="UniProtKB-KW"/>
</dbReference>
<feature type="signal peptide" evidence="7">
    <location>
        <begin position="1"/>
        <end position="23"/>
    </location>
</feature>
<accession>A0A1Y6K3U6</accession>
<evidence type="ECO:0000256" key="6">
    <source>
        <dbReference type="PROSITE-ProRule" id="PRU01373"/>
    </source>
</evidence>